<proteinExistence type="predicted"/>
<accession>A0AAV7P1D1</accession>
<organism evidence="2 3">
    <name type="scientific">Pleurodeles waltl</name>
    <name type="common">Iberian ribbed newt</name>
    <dbReference type="NCBI Taxonomy" id="8319"/>
    <lineage>
        <taxon>Eukaryota</taxon>
        <taxon>Metazoa</taxon>
        <taxon>Chordata</taxon>
        <taxon>Craniata</taxon>
        <taxon>Vertebrata</taxon>
        <taxon>Euteleostomi</taxon>
        <taxon>Amphibia</taxon>
        <taxon>Batrachia</taxon>
        <taxon>Caudata</taxon>
        <taxon>Salamandroidea</taxon>
        <taxon>Salamandridae</taxon>
        <taxon>Pleurodelinae</taxon>
        <taxon>Pleurodeles</taxon>
    </lineage>
</organism>
<dbReference type="AlphaFoldDB" id="A0AAV7P1D1"/>
<dbReference type="InterPro" id="IPR050927">
    <property type="entry name" value="TRPM"/>
</dbReference>
<feature type="domain" description="TRPM SLOG" evidence="1">
    <location>
        <begin position="100"/>
        <end position="345"/>
    </location>
</feature>
<evidence type="ECO:0000313" key="2">
    <source>
        <dbReference type="EMBL" id="KAJ1121102.1"/>
    </source>
</evidence>
<comment type="caution">
    <text evidence="2">The sequence shown here is derived from an EMBL/GenBank/DDBJ whole genome shotgun (WGS) entry which is preliminary data.</text>
</comment>
<dbReference type="GO" id="GO:0005886">
    <property type="term" value="C:plasma membrane"/>
    <property type="evidence" value="ECO:0007669"/>
    <property type="project" value="TreeGrafter"/>
</dbReference>
<gene>
    <name evidence="2" type="ORF">NDU88_009230</name>
</gene>
<dbReference type="Proteomes" id="UP001066276">
    <property type="component" value="Chromosome 8"/>
</dbReference>
<reference evidence="2" key="1">
    <citation type="journal article" date="2022" name="bioRxiv">
        <title>Sequencing and chromosome-scale assembly of the giantPleurodeles waltlgenome.</title>
        <authorList>
            <person name="Brown T."/>
            <person name="Elewa A."/>
            <person name="Iarovenko S."/>
            <person name="Subramanian E."/>
            <person name="Araus A.J."/>
            <person name="Petzold A."/>
            <person name="Susuki M."/>
            <person name="Suzuki K.-i.T."/>
            <person name="Hayashi T."/>
            <person name="Toyoda A."/>
            <person name="Oliveira C."/>
            <person name="Osipova E."/>
            <person name="Leigh N.D."/>
            <person name="Simon A."/>
            <person name="Yun M.H."/>
        </authorList>
    </citation>
    <scope>NUCLEOTIDE SEQUENCE</scope>
    <source>
        <strain evidence="2">20211129_DDA</strain>
        <tissue evidence="2">Liver</tissue>
    </source>
</reference>
<dbReference type="GO" id="GO:0051209">
    <property type="term" value="P:release of sequestered calcium ion into cytosol"/>
    <property type="evidence" value="ECO:0007669"/>
    <property type="project" value="TreeGrafter"/>
</dbReference>
<sequence length="404" mass="45518">MSKGESKLMLKDSKKEQNPNLWILDHIKKKECVKYIKRSRPDDKREVCFCGYNKEHHVKEAQIVTSDVQTDWDPKKDIQEMPTDSFGFFTIKDAGKGRRKYVRASNNTPSDILYEMMTKQWNLNIPNLLISVYGGTKDFPITSTLKTLFSVGLLSGAQSTGAWIITEGINTNVVKHIGKAVRDFYVDNSSIDMNCEIFSIGIAAWGIVCNKDFLINKATMEPVEYTLDEENQGSLFCLDTNHSHFILVDDGTHGNHGVEIPLRLNLEKFLSEQNVAKRGVTINIPLVRVVLDGEESTLEIIFDAIRNGIPSLIVGDTGGIADVIFEVSNLKATEITVSLIEHKLRILLKDGTASNSEGRFIEWTKMIQDILRRSHLLTIYRPLEPQISDAKDIIFQALLKGENS</sequence>
<evidence type="ECO:0000259" key="1">
    <source>
        <dbReference type="Pfam" id="PF18139"/>
    </source>
</evidence>
<dbReference type="InterPro" id="IPR041491">
    <property type="entry name" value="TRPM_SLOG"/>
</dbReference>
<evidence type="ECO:0000313" key="3">
    <source>
        <dbReference type="Proteomes" id="UP001066276"/>
    </source>
</evidence>
<dbReference type="PANTHER" id="PTHR13800">
    <property type="entry name" value="TRANSIENT RECEPTOR POTENTIAL CATION CHANNEL, SUBFAMILY M, MEMBER 6"/>
    <property type="match status" value="1"/>
</dbReference>
<dbReference type="GO" id="GO:0099604">
    <property type="term" value="F:ligand-gated calcium channel activity"/>
    <property type="evidence" value="ECO:0007669"/>
    <property type="project" value="TreeGrafter"/>
</dbReference>
<name>A0AAV7P1D1_PLEWA</name>
<protein>
    <recommendedName>
        <fullName evidence="1">TRPM SLOG domain-containing protein</fullName>
    </recommendedName>
</protein>
<dbReference type="PANTHER" id="PTHR13800:SF2">
    <property type="entry name" value="TRANSIENT RECEPTOR POTENTIAL CATION CHANNEL SUBFAMILY M MEMBER 2"/>
    <property type="match status" value="1"/>
</dbReference>
<dbReference type="EMBL" id="JANPWB010000012">
    <property type="protein sequence ID" value="KAJ1121102.1"/>
    <property type="molecule type" value="Genomic_DNA"/>
</dbReference>
<keyword evidence="3" id="KW-1185">Reference proteome</keyword>
<dbReference type="Pfam" id="PF18139">
    <property type="entry name" value="LSDAT_euk"/>
    <property type="match status" value="1"/>
</dbReference>